<evidence type="ECO:0000256" key="1">
    <source>
        <dbReference type="SAM" id="MobiDB-lite"/>
    </source>
</evidence>
<dbReference type="GO" id="GO:0019210">
    <property type="term" value="F:kinase inhibitor activity"/>
    <property type="evidence" value="ECO:0007669"/>
    <property type="project" value="InterPro"/>
</dbReference>
<dbReference type="AlphaFoldDB" id="A0AAD2DV56"/>
<evidence type="ECO:0000313" key="3">
    <source>
        <dbReference type="Proteomes" id="UP000834106"/>
    </source>
</evidence>
<dbReference type="PANTHER" id="PTHR33312">
    <property type="entry name" value="MEMBRANE-ASSOCIATED KINASE REGULATOR 4-RELATED"/>
    <property type="match status" value="1"/>
</dbReference>
<dbReference type="PANTHER" id="PTHR33312:SF5">
    <property type="entry name" value="MEMBRANE-ASSOCIATED KINASE REGULATOR 4-RELATED"/>
    <property type="match status" value="1"/>
</dbReference>
<gene>
    <name evidence="2" type="ORF">FPE_LOCUS12606</name>
</gene>
<feature type="region of interest" description="Disordered" evidence="1">
    <location>
        <begin position="19"/>
        <end position="48"/>
    </location>
</feature>
<protein>
    <submittedName>
        <fullName evidence="2">Uncharacterized protein</fullName>
    </submittedName>
</protein>
<accession>A0AAD2DV56</accession>
<organism evidence="2 3">
    <name type="scientific">Fraxinus pennsylvanica</name>
    <dbReference type="NCBI Taxonomy" id="56036"/>
    <lineage>
        <taxon>Eukaryota</taxon>
        <taxon>Viridiplantae</taxon>
        <taxon>Streptophyta</taxon>
        <taxon>Embryophyta</taxon>
        <taxon>Tracheophyta</taxon>
        <taxon>Spermatophyta</taxon>
        <taxon>Magnoliopsida</taxon>
        <taxon>eudicotyledons</taxon>
        <taxon>Gunneridae</taxon>
        <taxon>Pentapetalae</taxon>
        <taxon>asterids</taxon>
        <taxon>lamiids</taxon>
        <taxon>Lamiales</taxon>
        <taxon>Oleaceae</taxon>
        <taxon>Oleeae</taxon>
        <taxon>Fraxinus</taxon>
    </lineage>
</organism>
<name>A0AAD2DV56_9LAMI</name>
<dbReference type="Proteomes" id="UP000834106">
    <property type="component" value="Chromosome 7"/>
</dbReference>
<dbReference type="InterPro" id="IPR039620">
    <property type="entry name" value="BKI1/MAKR1/3/4"/>
</dbReference>
<evidence type="ECO:0000313" key="2">
    <source>
        <dbReference type="EMBL" id="CAI9765176.1"/>
    </source>
</evidence>
<reference evidence="2" key="1">
    <citation type="submission" date="2023-05" db="EMBL/GenBank/DDBJ databases">
        <authorList>
            <person name="Huff M."/>
        </authorList>
    </citation>
    <scope>NUCLEOTIDE SEQUENCE</scope>
</reference>
<proteinExistence type="predicted"/>
<dbReference type="EMBL" id="OU503042">
    <property type="protein sequence ID" value="CAI9765176.1"/>
    <property type="molecule type" value="Genomic_DNA"/>
</dbReference>
<keyword evidence="3" id="KW-1185">Reference proteome</keyword>
<feature type="compositionally biased region" description="Low complexity" evidence="1">
    <location>
        <begin position="22"/>
        <end position="48"/>
    </location>
</feature>
<dbReference type="GO" id="GO:0005886">
    <property type="term" value="C:plasma membrane"/>
    <property type="evidence" value="ECO:0007669"/>
    <property type="project" value="InterPro"/>
</dbReference>
<sequence length="133" mass="14368">MKSIGKEGIHEDNDVHRRSSFSGAINNKGSSSSSSNSSSGASSFSSSCSFNSNAFHEFHFLKRSSSATEIGGSIEAVIAHCKKSQLLFGSRNTYGFSSFTRTLFLLLLLLFLVQDVSCRHVGIKGNENTAHLK</sequence>